<dbReference type="Pfam" id="PF13359">
    <property type="entry name" value="DDE_Tnp_4"/>
    <property type="match status" value="1"/>
</dbReference>
<organism evidence="9">
    <name type="scientific">Ixodes ricinus</name>
    <name type="common">Common tick</name>
    <name type="synonym">Acarus ricinus</name>
    <dbReference type="NCBI Taxonomy" id="34613"/>
    <lineage>
        <taxon>Eukaryota</taxon>
        <taxon>Metazoa</taxon>
        <taxon>Ecdysozoa</taxon>
        <taxon>Arthropoda</taxon>
        <taxon>Chelicerata</taxon>
        <taxon>Arachnida</taxon>
        <taxon>Acari</taxon>
        <taxon>Parasitiformes</taxon>
        <taxon>Ixodida</taxon>
        <taxon>Ixodoidea</taxon>
        <taxon>Ixodidae</taxon>
        <taxon>Ixodinae</taxon>
        <taxon>Ixodes</taxon>
    </lineage>
</organism>
<evidence type="ECO:0000256" key="5">
    <source>
        <dbReference type="ARBA" id="ARBA00022723"/>
    </source>
</evidence>
<dbReference type="InterPro" id="IPR045249">
    <property type="entry name" value="HARBI1-like"/>
</dbReference>
<dbReference type="GO" id="GO:0005634">
    <property type="term" value="C:nucleus"/>
    <property type="evidence" value="ECO:0007669"/>
    <property type="project" value="UniProtKB-SubCell"/>
</dbReference>
<evidence type="ECO:0000259" key="8">
    <source>
        <dbReference type="Pfam" id="PF13359"/>
    </source>
</evidence>
<comment type="cofactor">
    <cofactor evidence="1">
        <name>a divalent metal cation</name>
        <dbReference type="ChEBI" id="CHEBI:60240"/>
    </cofactor>
</comment>
<evidence type="ECO:0000256" key="7">
    <source>
        <dbReference type="ARBA" id="ARBA00023242"/>
    </source>
</evidence>
<dbReference type="InterPro" id="IPR027806">
    <property type="entry name" value="HARBI1_dom"/>
</dbReference>
<keyword evidence="7" id="KW-0539">Nucleus</keyword>
<dbReference type="EMBL" id="GEGO01002852">
    <property type="protein sequence ID" value="JAR92552.1"/>
    <property type="molecule type" value="Transcribed_RNA"/>
</dbReference>
<evidence type="ECO:0000256" key="6">
    <source>
        <dbReference type="ARBA" id="ARBA00022801"/>
    </source>
</evidence>
<proteinExistence type="inferred from homology"/>
<evidence type="ECO:0000256" key="2">
    <source>
        <dbReference type="ARBA" id="ARBA00004123"/>
    </source>
</evidence>
<feature type="domain" description="DDE Tnp4" evidence="8">
    <location>
        <begin position="154"/>
        <end position="318"/>
    </location>
</feature>
<evidence type="ECO:0000256" key="4">
    <source>
        <dbReference type="ARBA" id="ARBA00022722"/>
    </source>
</evidence>
<comment type="similarity">
    <text evidence="3">Belongs to the HARBI1 family.</text>
</comment>
<dbReference type="GO" id="GO:0046872">
    <property type="term" value="F:metal ion binding"/>
    <property type="evidence" value="ECO:0007669"/>
    <property type="project" value="UniProtKB-KW"/>
</dbReference>
<protein>
    <submittedName>
        <fullName evidence="9">Putative nuclease harbi1</fullName>
    </submittedName>
</protein>
<reference evidence="9" key="1">
    <citation type="journal article" date="2018" name="PLoS Negl. Trop. Dis.">
        <title>Sialome diversity of ticks revealed by RNAseq of single tick salivary glands.</title>
        <authorList>
            <person name="Perner J."/>
            <person name="Kropackova S."/>
            <person name="Kopacek P."/>
            <person name="Ribeiro J.M."/>
        </authorList>
    </citation>
    <scope>NUCLEOTIDE SEQUENCE</scope>
    <source>
        <strain evidence="9">Siblings of single egg batch collected in Ceske Budejovice</strain>
        <tissue evidence="9">Salivary glands</tissue>
    </source>
</reference>
<evidence type="ECO:0000313" key="9">
    <source>
        <dbReference type="EMBL" id="JAR92552.1"/>
    </source>
</evidence>
<sequence>RSRRRRHCREWIRFLLRSRETFGEFHHLVRDMRLDNGSDFFQYFRMTRQRFDQLLALVGPQLQREATPWRKPISPAERLSLTIRYLAHGSSQRICASCYRIGRSTTSLIIGETCRALHTVLDPLYRTPPNMAQWERMAGNFARLWNFPNCVGALDGKHVTIQALPGAGSDTYNYKGFHSTVLLASCDATYKFTLVDVGQPGRFSDGGIFRGSEMGQSLLTGGLGLPPPAHLPGTRTKLPYVFVADEAFPLLPNLMRPYPRKDLTVVPKVFNYRLSRARRVIENTFGILVARWRIFGQPIQASEENLEAIVWACVSLHNYLRTCDESEQGERRYCPAGYADQEGALGNVVAGQWRAEVNDGGALVDVRRTSSNMYNDDAKKVRQTYARYFCCPAGEVTWQYKTVYKGLTPAV</sequence>
<comment type="subcellular location">
    <subcellularLocation>
        <location evidence="2">Nucleus</location>
    </subcellularLocation>
</comment>
<dbReference type="AlphaFoldDB" id="A0A147BPW6"/>
<dbReference type="GO" id="GO:0004518">
    <property type="term" value="F:nuclease activity"/>
    <property type="evidence" value="ECO:0007669"/>
    <property type="project" value="UniProtKB-KW"/>
</dbReference>
<evidence type="ECO:0000256" key="3">
    <source>
        <dbReference type="ARBA" id="ARBA00006958"/>
    </source>
</evidence>
<dbReference type="PANTHER" id="PTHR22930:SF269">
    <property type="entry name" value="NUCLEASE HARBI1-LIKE PROTEIN"/>
    <property type="match status" value="1"/>
</dbReference>
<name>A0A147BPW6_IXORI</name>
<keyword evidence="4" id="KW-0540">Nuclease</keyword>
<accession>A0A147BPW6</accession>
<evidence type="ECO:0000256" key="1">
    <source>
        <dbReference type="ARBA" id="ARBA00001968"/>
    </source>
</evidence>
<dbReference type="PANTHER" id="PTHR22930">
    <property type="match status" value="1"/>
</dbReference>
<dbReference type="GO" id="GO:0016787">
    <property type="term" value="F:hydrolase activity"/>
    <property type="evidence" value="ECO:0007669"/>
    <property type="project" value="UniProtKB-KW"/>
</dbReference>
<keyword evidence="5" id="KW-0479">Metal-binding</keyword>
<keyword evidence="6" id="KW-0378">Hydrolase</keyword>
<feature type="non-terminal residue" evidence="9">
    <location>
        <position position="1"/>
    </location>
</feature>